<proteinExistence type="predicted"/>
<dbReference type="EMBL" id="KV002077">
    <property type="protein sequence ID" value="KZV38155.1"/>
    <property type="molecule type" value="Genomic_DNA"/>
</dbReference>
<gene>
    <name evidence="1" type="ORF">F511_24147</name>
</gene>
<name>A0A2Z7C1J5_9LAMI</name>
<evidence type="ECO:0000313" key="2">
    <source>
        <dbReference type="Proteomes" id="UP000250235"/>
    </source>
</evidence>
<reference evidence="1 2" key="1">
    <citation type="journal article" date="2015" name="Proc. Natl. Acad. Sci. U.S.A.">
        <title>The resurrection genome of Boea hygrometrica: A blueprint for survival of dehydration.</title>
        <authorList>
            <person name="Xiao L."/>
            <person name="Yang G."/>
            <person name="Zhang L."/>
            <person name="Yang X."/>
            <person name="Zhao S."/>
            <person name="Ji Z."/>
            <person name="Zhou Q."/>
            <person name="Hu M."/>
            <person name="Wang Y."/>
            <person name="Chen M."/>
            <person name="Xu Y."/>
            <person name="Jin H."/>
            <person name="Xiao X."/>
            <person name="Hu G."/>
            <person name="Bao F."/>
            <person name="Hu Y."/>
            <person name="Wan P."/>
            <person name="Li L."/>
            <person name="Deng X."/>
            <person name="Kuang T."/>
            <person name="Xiang C."/>
            <person name="Zhu J.K."/>
            <person name="Oliver M.J."/>
            <person name="He Y."/>
        </authorList>
    </citation>
    <scope>NUCLEOTIDE SEQUENCE [LARGE SCALE GENOMIC DNA]</scope>
    <source>
        <strain evidence="2">cv. XS01</strain>
    </source>
</reference>
<dbReference type="AlphaFoldDB" id="A0A2Z7C1J5"/>
<organism evidence="1 2">
    <name type="scientific">Dorcoceras hygrometricum</name>
    <dbReference type="NCBI Taxonomy" id="472368"/>
    <lineage>
        <taxon>Eukaryota</taxon>
        <taxon>Viridiplantae</taxon>
        <taxon>Streptophyta</taxon>
        <taxon>Embryophyta</taxon>
        <taxon>Tracheophyta</taxon>
        <taxon>Spermatophyta</taxon>
        <taxon>Magnoliopsida</taxon>
        <taxon>eudicotyledons</taxon>
        <taxon>Gunneridae</taxon>
        <taxon>Pentapetalae</taxon>
        <taxon>asterids</taxon>
        <taxon>lamiids</taxon>
        <taxon>Lamiales</taxon>
        <taxon>Gesneriaceae</taxon>
        <taxon>Didymocarpoideae</taxon>
        <taxon>Trichosporeae</taxon>
        <taxon>Loxocarpinae</taxon>
        <taxon>Dorcoceras</taxon>
    </lineage>
</organism>
<dbReference type="Proteomes" id="UP000250235">
    <property type="component" value="Unassembled WGS sequence"/>
</dbReference>
<protein>
    <submittedName>
        <fullName evidence="1">Uncharacterized protein</fullName>
    </submittedName>
</protein>
<sequence>MNPAEERFSARLLKRCRCVCCGQQLVDRVGVFLLVDQQTSRSTRVNFPVARGGYVVVYRELSGDFPSFPVVVLLVRGRSAIPHSHLPAGIVATMSRVVNYHSSWARQQYVELFDASGKWVSFHGEWLTTTL</sequence>
<keyword evidence="2" id="KW-1185">Reference proteome</keyword>
<accession>A0A2Z7C1J5</accession>
<evidence type="ECO:0000313" key="1">
    <source>
        <dbReference type="EMBL" id="KZV38155.1"/>
    </source>
</evidence>